<dbReference type="Proteomes" id="UP001606305">
    <property type="component" value="Unassembled WGS sequence"/>
</dbReference>
<sequence>MKQASNPLFDVAGLRMSRIWHCFGNYMHKVDLATIQRMLAASQTNVLPINTHQLSESTQRDGLMIGFGGVTFDQLAAVHPVDQMVIMLNINHQTTAEAAVAKTRLAHRLTGERVVKLEVLNTDMKTSNNAALIEAVKMLKQELPQLIIMPLLANNYDDARRLMELGCPLLRVMGSGIGEGRGIVDTQEFERICELPVPVVLDGGVRDARDYQIAHALGAQGSLINSALFVGALSPEAGLARFLERSQGFIHEAPQALVAA</sequence>
<evidence type="ECO:0000256" key="2">
    <source>
        <dbReference type="ARBA" id="ARBA00004948"/>
    </source>
</evidence>
<gene>
    <name evidence="9" type="ORF">ACG00X_23000</name>
</gene>
<evidence type="ECO:0000313" key="10">
    <source>
        <dbReference type="Proteomes" id="UP001606305"/>
    </source>
</evidence>
<keyword evidence="6" id="KW-0704">Schiff base</keyword>
<evidence type="ECO:0000256" key="7">
    <source>
        <dbReference type="ARBA" id="ARBA00049897"/>
    </source>
</evidence>
<evidence type="ECO:0000256" key="5">
    <source>
        <dbReference type="ARBA" id="ARBA00022977"/>
    </source>
</evidence>
<name>A0ABW7GCM5_9BURK</name>
<evidence type="ECO:0000313" key="9">
    <source>
        <dbReference type="EMBL" id="MFG6459711.1"/>
    </source>
</evidence>
<evidence type="ECO:0000256" key="1">
    <source>
        <dbReference type="ARBA" id="ARBA00002834"/>
    </source>
</evidence>
<dbReference type="EC" id="2.8.1.10" evidence="3"/>
<evidence type="ECO:0000259" key="8">
    <source>
        <dbReference type="Pfam" id="PF05690"/>
    </source>
</evidence>
<dbReference type="InterPro" id="IPR033983">
    <property type="entry name" value="Thiazole_synthase_ThiG"/>
</dbReference>
<dbReference type="PANTHER" id="PTHR34266">
    <property type="entry name" value="THIAZOLE SYNTHASE"/>
    <property type="match status" value="1"/>
</dbReference>
<reference evidence="9 10" key="1">
    <citation type="submission" date="2024-09" db="EMBL/GenBank/DDBJ databases">
        <title>Novel species of the genus Pelomonas and Roseateles isolated from streams.</title>
        <authorList>
            <person name="Lu H."/>
        </authorList>
    </citation>
    <scope>NUCLEOTIDE SEQUENCE [LARGE SCALE GENOMIC DNA]</scope>
    <source>
        <strain evidence="9 10">BYS96W</strain>
    </source>
</reference>
<proteinExistence type="predicted"/>
<dbReference type="SUPFAM" id="SSF110399">
    <property type="entry name" value="ThiG-like"/>
    <property type="match status" value="1"/>
</dbReference>
<keyword evidence="5" id="KW-0784">Thiamine biosynthesis</keyword>
<dbReference type="RefSeq" id="WP_394491993.1">
    <property type="nucleotide sequence ID" value="NZ_JBIGIA010000028.1"/>
</dbReference>
<comment type="catalytic activity">
    <reaction evidence="7">
        <text>[ThiS sulfur-carrier protein]-C-terminal-Gly-aminoethanethioate + 2-iminoacetate + 1-deoxy-D-xylulose 5-phosphate = [ThiS sulfur-carrier protein]-C-terminal Gly-Gly + 2-[(2R,5Z)-2-carboxy-4-methylthiazol-5(2H)-ylidene]ethyl phosphate + 2 H2O + H(+)</text>
        <dbReference type="Rhea" id="RHEA:26297"/>
        <dbReference type="Rhea" id="RHEA-COMP:12909"/>
        <dbReference type="Rhea" id="RHEA-COMP:19908"/>
        <dbReference type="ChEBI" id="CHEBI:15377"/>
        <dbReference type="ChEBI" id="CHEBI:15378"/>
        <dbReference type="ChEBI" id="CHEBI:57792"/>
        <dbReference type="ChEBI" id="CHEBI:62899"/>
        <dbReference type="ChEBI" id="CHEBI:77846"/>
        <dbReference type="ChEBI" id="CHEBI:90778"/>
        <dbReference type="ChEBI" id="CHEBI:232372"/>
        <dbReference type="EC" id="2.8.1.10"/>
    </reaction>
</comment>
<dbReference type="InterPro" id="IPR008867">
    <property type="entry name" value="ThiG"/>
</dbReference>
<accession>A0ABW7GCM5</accession>
<evidence type="ECO:0000256" key="4">
    <source>
        <dbReference type="ARBA" id="ARBA00022679"/>
    </source>
</evidence>
<comment type="caution">
    <text evidence="9">The sequence shown here is derived from an EMBL/GenBank/DDBJ whole genome shotgun (WGS) entry which is preliminary data.</text>
</comment>
<feature type="domain" description="Thiazole synthase ThiG" evidence="8">
    <location>
        <begin position="73"/>
        <end position="228"/>
    </location>
</feature>
<comment type="function">
    <text evidence="1">Catalyzes the rearrangement of 1-deoxy-D-xylulose 5-phosphate (DXP) to produce the thiazole phosphate moiety of thiamine. Sulfur is provided by the thiocarboxylate moiety of the carrier protein ThiS. In vitro, sulfur can be provided by H(2)S.</text>
</comment>
<keyword evidence="4" id="KW-0808">Transferase</keyword>
<protein>
    <recommendedName>
        <fullName evidence="3">thiazole synthase</fullName>
        <ecNumber evidence="3">2.8.1.10</ecNumber>
    </recommendedName>
</protein>
<dbReference type="InterPro" id="IPR013785">
    <property type="entry name" value="Aldolase_TIM"/>
</dbReference>
<dbReference type="Pfam" id="PF05690">
    <property type="entry name" value="ThiG"/>
    <property type="match status" value="1"/>
</dbReference>
<dbReference type="Gene3D" id="3.20.20.70">
    <property type="entry name" value="Aldolase class I"/>
    <property type="match status" value="1"/>
</dbReference>
<dbReference type="EMBL" id="JBIGIA010000028">
    <property type="protein sequence ID" value="MFG6459711.1"/>
    <property type="molecule type" value="Genomic_DNA"/>
</dbReference>
<evidence type="ECO:0000256" key="3">
    <source>
        <dbReference type="ARBA" id="ARBA00011960"/>
    </source>
</evidence>
<dbReference type="PANTHER" id="PTHR34266:SF2">
    <property type="entry name" value="THIAZOLE SYNTHASE"/>
    <property type="match status" value="1"/>
</dbReference>
<keyword evidence="10" id="KW-1185">Reference proteome</keyword>
<organism evidence="9 10">
    <name type="scientific">Pelomonas nitida</name>
    <dbReference type="NCBI Taxonomy" id="3299027"/>
    <lineage>
        <taxon>Bacteria</taxon>
        <taxon>Pseudomonadati</taxon>
        <taxon>Pseudomonadota</taxon>
        <taxon>Betaproteobacteria</taxon>
        <taxon>Burkholderiales</taxon>
        <taxon>Sphaerotilaceae</taxon>
        <taxon>Roseateles</taxon>
    </lineage>
</organism>
<evidence type="ECO:0000256" key="6">
    <source>
        <dbReference type="ARBA" id="ARBA00023270"/>
    </source>
</evidence>
<comment type="pathway">
    <text evidence="2">Cofactor biosynthesis; thiamine diphosphate biosynthesis.</text>
</comment>